<gene>
    <name evidence="12" type="ORF">CEY00_Acc26643</name>
</gene>
<dbReference type="AlphaFoldDB" id="A0A2R6PU12"/>
<dbReference type="InterPro" id="IPR044817">
    <property type="entry name" value="SBP-like"/>
</dbReference>
<evidence type="ECO:0000256" key="1">
    <source>
        <dbReference type="ARBA" id="ARBA00004123"/>
    </source>
</evidence>
<dbReference type="InterPro" id="IPR004333">
    <property type="entry name" value="SBP_dom"/>
</dbReference>
<evidence type="ECO:0000256" key="8">
    <source>
        <dbReference type="ARBA" id="ARBA00023242"/>
    </source>
</evidence>
<keyword evidence="8" id="KW-0539">Nucleus</keyword>
<dbReference type="Pfam" id="PF03110">
    <property type="entry name" value="SBP"/>
    <property type="match status" value="1"/>
</dbReference>
<comment type="function">
    <text evidence="9">Probable transcriptional factor. Binds to the promoter of the SQUAMOSA gene.</text>
</comment>
<keyword evidence="13" id="KW-1185">Reference proteome</keyword>
<keyword evidence="2" id="KW-0479">Metal-binding</keyword>
<keyword evidence="4" id="KW-0862">Zinc</keyword>
<comment type="caution">
    <text evidence="12">The sequence shown here is derived from an EMBL/GenBank/DDBJ whole genome shotgun (WGS) entry which is preliminary data.</text>
</comment>
<keyword evidence="3 10" id="KW-0863">Zinc-finger</keyword>
<dbReference type="OMA" id="GTRFRGT"/>
<evidence type="ECO:0000313" key="12">
    <source>
        <dbReference type="EMBL" id="PSR96591.1"/>
    </source>
</evidence>
<dbReference type="PROSITE" id="PS51141">
    <property type="entry name" value="ZF_SBP"/>
    <property type="match status" value="1"/>
</dbReference>
<dbReference type="SMR" id="A0A2R6PU12"/>
<dbReference type="GO" id="GO:0003677">
    <property type="term" value="F:DNA binding"/>
    <property type="evidence" value="ECO:0007669"/>
    <property type="project" value="UniProtKB-KW"/>
</dbReference>
<keyword evidence="7" id="KW-0804">Transcription</keyword>
<evidence type="ECO:0000256" key="9">
    <source>
        <dbReference type="ARBA" id="ARBA00056472"/>
    </source>
</evidence>
<dbReference type="PANTHER" id="PTHR31251:SF160">
    <property type="entry name" value="SBP-TYPE DOMAIN-CONTAINING PROTEIN"/>
    <property type="match status" value="1"/>
</dbReference>
<keyword evidence="6" id="KW-0238">DNA-binding</keyword>
<dbReference type="OrthoDB" id="514967at2759"/>
<dbReference type="STRING" id="1590841.A0A2R6PU12"/>
<dbReference type="InParanoid" id="A0A2R6PU12"/>
<comment type="subcellular location">
    <subcellularLocation>
        <location evidence="1">Nucleus</location>
    </subcellularLocation>
</comment>
<dbReference type="GO" id="GO:0005634">
    <property type="term" value="C:nucleus"/>
    <property type="evidence" value="ECO:0007669"/>
    <property type="project" value="UniProtKB-SubCell"/>
</dbReference>
<dbReference type="GO" id="GO:0008270">
    <property type="term" value="F:zinc ion binding"/>
    <property type="evidence" value="ECO:0007669"/>
    <property type="project" value="UniProtKB-KW"/>
</dbReference>
<name>A0A2R6PU12_ACTCC</name>
<protein>
    <submittedName>
        <fullName evidence="12">Squamosa promoter-binding-like protein</fullName>
    </submittedName>
</protein>
<proteinExistence type="predicted"/>
<sequence length="488" mass="53682">MESWSYVSQGNGFVLNEPISIENQGFVELGFPEMMGKSWPGKNLVKDCFSSKVVSEKFPIPMASTANVFSGEEDFSSSVVESNSRDSSLIDLNLGRIADHRNGQDLSSSAPAKRVRVGLSSKTPFCQVYGCKKDLSSCKDYHKRHKVCEVHSKTAKVLVNGIEQRFCQQCSRFHLLGEFDDGKRSCRKRLAGHNERRRKPHMGIHSGRTGRLLQSYNGSRFRGNTLTASSFLCQDILPSTLLPPQTHDTNDWGRRIKLEDGVDYCSQSAIPIANGDPHPKSLFHHGFGKPCPPFHANGVNSATGRDFNMISGYLHDLGARDSLSRSLAQTIGSEDFNLFDSASTVQGQSGMSTPGCALSLLSSQSQNSSSHSSGIPMAQPLYVSGSHPHYSVSQGSGKILGASQSPKFNSSRLSYMEENHFGPILISDDGEAVNFPYGIFRGSQYMNARDSLSSEDGPTIDLLQLSSQLQRVEHERQFMLTNQKNDSY</sequence>
<dbReference type="PANTHER" id="PTHR31251">
    <property type="entry name" value="SQUAMOSA PROMOTER-BINDING-LIKE PROTEIN 4"/>
    <property type="match status" value="1"/>
</dbReference>
<evidence type="ECO:0000313" key="13">
    <source>
        <dbReference type="Proteomes" id="UP000241394"/>
    </source>
</evidence>
<dbReference type="SUPFAM" id="SSF103612">
    <property type="entry name" value="SBT domain"/>
    <property type="match status" value="1"/>
</dbReference>
<evidence type="ECO:0000256" key="2">
    <source>
        <dbReference type="ARBA" id="ARBA00022723"/>
    </source>
</evidence>
<dbReference type="EMBL" id="NKQK01000023">
    <property type="protein sequence ID" value="PSR96591.1"/>
    <property type="molecule type" value="Genomic_DNA"/>
</dbReference>
<dbReference type="Gramene" id="PSR96591">
    <property type="protein sequence ID" value="PSR96591"/>
    <property type="gene ID" value="CEY00_Acc26643"/>
</dbReference>
<feature type="domain" description="SBP-type" evidence="11">
    <location>
        <begin position="123"/>
        <end position="200"/>
    </location>
</feature>
<dbReference type="Proteomes" id="UP000241394">
    <property type="component" value="Chromosome LG23"/>
</dbReference>
<evidence type="ECO:0000256" key="5">
    <source>
        <dbReference type="ARBA" id="ARBA00023015"/>
    </source>
</evidence>
<evidence type="ECO:0000259" key="11">
    <source>
        <dbReference type="PROSITE" id="PS51141"/>
    </source>
</evidence>
<dbReference type="Gene3D" id="4.10.1100.10">
    <property type="entry name" value="Transcription factor, SBP-box domain"/>
    <property type="match status" value="1"/>
</dbReference>
<evidence type="ECO:0000256" key="10">
    <source>
        <dbReference type="PROSITE-ProRule" id="PRU00470"/>
    </source>
</evidence>
<reference evidence="12 13" key="1">
    <citation type="submission" date="2017-07" db="EMBL/GenBank/DDBJ databases">
        <title>An improved, manually edited Actinidia chinensis var. chinensis (kiwifruit) genome highlights the challenges associated with draft genomes and gene prediction in plants.</title>
        <authorList>
            <person name="Pilkington S."/>
            <person name="Crowhurst R."/>
            <person name="Hilario E."/>
            <person name="Nardozza S."/>
            <person name="Fraser L."/>
            <person name="Peng Y."/>
            <person name="Gunaseelan K."/>
            <person name="Simpson R."/>
            <person name="Tahir J."/>
            <person name="Deroles S."/>
            <person name="Templeton K."/>
            <person name="Luo Z."/>
            <person name="Davy M."/>
            <person name="Cheng C."/>
            <person name="Mcneilage M."/>
            <person name="Scaglione D."/>
            <person name="Liu Y."/>
            <person name="Zhang Q."/>
            <person name="Datson P."/>
            <person name="De Silva N."/>
            <person name="Gardiner S."/>
            <person name="Bassett H."/>
            <person name="Chagne D."/>
            <person name="Mccallum J."/>
            <person name="Dzierzon H."/>
            <person name="Deng C."/>
            <person name="Wang Y.-Y."/>
            <person name="Barron N."/>
            <person name="Manako K."/>
            <person name="Bowen J."/>
            <person name="Foster T."/>
            <person name="Erridge Z."/>
            <person name="Tiffin H."/>
            <person name="Waite C."/>
            <person name="Davies K."/>
            <person name="Grierson E."/>
            <person name="Laing W."/>
            <person name="Kirk R."/>
            <person name="Chen X."/>
            <person name="Wood M."/>
            <person name="Montefiori M."/>
            <person name="Brummell D."/>
            <person name="Schwinn K."/>
            <person name="Catanach A."/>
            <person name="Fullerton C."/>
            <person name="Li D."/>
            <person name="Meiyalaghan S."/>
            <person name="Nieuwenhuizen N."/>
            <person name="Read N."/>
            <person name="Prakash R."/>
            <person name="Hunter D."/>
            <person name="Zhang H."/>
            <person name="Mckenzie M."/>
            <person name="Knabel M."/>
            <person name="Harris A."/>
            <person name="Allan A."/>
            <person name="Chen A."/>
            <person name="Janssen B."/>
            <person name="Plunkett B."/>
            <person name="Dwamena C."/>
            <person name="Voogd C."/>
            <person name="Leif D."/>
            <person name="Lafferty D."/>
            <person name="Souleyre E."/>
            <person name="Varkonyi-Gasic E."/>
            <person name="Gambi F."/>
            <person name="Hanley J."/>
            <person name="Yao J.-L."/>
            <person name="Cheung J."/>
            <person name="David K."/>
            <person name="Warren B."/>
            <person name="Marsh K."/>
            <person name="Snowden K."/>
            <person name="Lin-Wang K."/>
            <person name="Brian L."/>
            <person name="Martinez-Sanchez M."/>
            <person name="Wang M."/>
            <person name="Ileperuma N."/>
            <person name="Macnee N."/>
            <person name="Campin R."/>
            <person name="Mcatee P."/>
            <person name="Drummond R."/>
            <person name="Espley R."/>
            <person name="Ireland H."/>
            <person name="Wu R."/>
            <person name="Atkinson R."/>
            <person name="Karunairetnam S."/>
            <person name="Bulley S."/>
            <person name="Chunkath S."/>
            <person name="Hanley Z."/>
            <person name="Storey R."/>
            <person name="Thrimawithana A."/>
            <person name="Thomson S."/>
            <person name="David C."/>
            <person name="Testolin R."/>
        </authorList>
    </citation>
    <scope>NUCLEOTIDE SEQUENCE [LARGE SCALE GENOMIC DNA]</scope>
    <source>
        <strain evidence="13">cv. Red5</strain>
        <tissue evidence="12">Young leaf</tissue>
    </source>
</reference>
<accession>A0A2R6PU12</accession>
<evidence type="ECO:0000256" key="3">
    <source>
        <dbReference type="ARBA" id="ARBA00022771"/>
    </source>
</evidence>
<keyword evidence="5" id="KW-0805">Transcription regulation</keyword>
<evidence type="ECO:0000256" key="4">
    <source>
        <dbReference type="ARBA" id="ARBA00022833"/>
    </source>
</evidence>
<evidence type="ECO:0000256" key="7">
    <source>
        <dbReference type="ARBA" id="ARBA00023163"/>
    </source>
</evidence>
<dbReference type="InterPro" id="IPR036893">
    <property type="entry name" value="SBP_sf"/>
</dbReference>
<dbReference type="FunFam" id="4.10.1100.10:FF:000001">
    <property type="entry name" value="Squamosa promoter-binding-like protein 14"/>
    <property type="match status" value="1"/>
</dbReference>
<evidence type="ECO:0000256" key="6">
    <source>
        <dbReference type="ARBA" id="ARBA00023125"/>
    </source>
</evidence>
<organism evidence="12 13">
    <name type="scientific">Actinidia chinensis var. chinensis</name>
    <name type="common">Chinese soft-hair kiwi</name>
    <dbReference type="NCBI Taxonomy" id="1590841"/>
    <lineage>
        <taxon>Eukaryota</taxon>
        <taxon>Viridiplantae</taxon>
        <taxon>Streptophyta</taxon>
        <taxon>Embryophyta</taxon>
        <taxon>Tracheophyta</taxon>
        <taxon>Spermatophyta</taxon>
        <taxon>Magnoliopsida</taxon>
        <taxon>eudicotyledons</taxon>
        <taxon>Gunneridae</taxon>
        <taxon>Pentapetalae</taxon>
        <taxon>asterids</taxon>
        <taxon>Ericales</taxon>
        <taxon>Actinidiaceae</taxon>
        <taxon>Actinidia</taxon>
    </lineage>
</organism>
<reference evidence="13" key="2">
    <citation type="journal article" date="2018" name="BMC Genomics">
        <title>A manually annotated Actinidia chinensis var. chinensis (kiwifruit) genome highlights the challenges associated with draft genomes and gene prediction in plants.</title>
        <authorList>
            <person name="Pilkington S.M."/>
            <person name="Crowhurst R."/>
            <person name="Hilario E."/>
            <person name="Nardozza S."/>
            <person name="Fraser L."/>
            <person name="Peng Y."/>
            <person name="Gunaseelan K."/>
            <person name="Simpson R."/>
            <person name="Tahir J."/>
            <person name="Deroles S.C."/>
            <person name="Templeton K."/>
            <person name="Luo Z."/>
            <person name="Davy M."/>
            <person name="Cheng C."/>
            <person name="McNeilage M."/>
            <person name="Scaglione D."/>
            <person name="Liu Y."/>
            <person name="Zhang Q."/>
            <person name="Datson P."/>
            <person name="De Silva N."/>
            <person name="Gardiner S.E."/>
            <person name="Bassett H."/>
            <person name="Chagne D."/>
            <person name="McCallum J."/>
            <person name="Dzierzon H."/>
            <person name="Deng C."/>
            <person name="Wang Y.Y."/>
            <person name="Barron L."/>
            <person name="Manako K."/>
            <person name="Bowen J."/>
            <person name="Foster T.M."/>
            <person name="Erridge Z.A."/>
            <person name="Tiffin H."/>
            <person name="Waite C.N."/>
            <person name="Davies K.M."/>
            <person name="Grierson E.P."/>
            <person name="Laing W.A."/>
            <person name="Kirk R."/>
            <person name="Chen X."/>
            <person name="Wood M."/>
            <person name="Montefiori M."/>
            <person name="Brummell D.A."/>
            <person name="Schwinn K.E."/>
            <person name="Catanach A."/>
            <person name="Fullerton C."/>
            <person name="Li D."/>
            <person name="Meiyalaghan S."/>
            <person name="Nieuwenhuizen N."/>
            <person name="Read N."/>
            <person name="Prakash R."/>
            <person name="Hunter D."/>
            <person name="Zhang H."/>
            <person name="McKenzie M."/>
            <person name="Knabel M."/>
            <person name="Harris A."/>
            <person name="Allan A.C."/>
            <person name="Gleave A."/>
            <person name="Chen A."/>
            <person name="Janssen B.J."/>
            <person name="Plunkett B."/>
            <person name="Ampomah-Dwamena C."/>
            <person name="Voogd C."/>
            <person name="Leif D."/>
            <person name="Lafferty D."/>
            <person name="Souleyre E.J.F."/>
            <person name="Varkonyi-Gasic E."/>
            <person name="Gambi F."/>
            <person name="Hanley J."/>
            <person name="Yao J.L."/>
            <person name="Cheung J."/>
            <person name="David K.M."/>
            <person name="Warren B."/>
            <person name="Marsh K."/>
            <person name="Snowden K.C."/>
            <person name="Lin-Wang K."/>
            <person name="Brian L."/>
            <person name="Martinez-Sanchez M."/>
            <person name="Wang M."/>
            <person name="Ileperuma N."/>
            <person name="Macnee N."/>
            <person name="Campin R."/>
            <person name="McAtee P."/>
            <person name="Drummond R.S.M."/>
            <person name="Espley R.V."/>
            <person name="Ireland H.S."/>
            <person name="Wu R."/>
            <person name="Atkinson R.G."/>
            <person name="Karunairetnam S."/>
            <person name="Bulley S."/>
            <person name="Chunkath S."/>
            <person name="Hanley Z."/>
            <person name="Storey R."/>
            <person name="Thrimawithana A.H."/>
            <person name="Thomson S."/>
            <person name="David C."/>
            <person name="Testolin R."/>
            <person name="Huang H."/>
            <person name="Hellens R.P."/>
            <person name="Schaffer R.J."/>
        </authorList>
    </citation>
    <scope>NUCLEOTIDE SEQUENCE [LARGE SCALE GENOMIC DNA]</scope>
    <source>
        <strain evidence="13">cv. Red5</strain>
    </source>
</reference>